<evidence type="ECO:0000313" key="2">
    <source>
        <dbReference type="EMBL" id="SDE20522.1"/>
    </source>
</evidence>
<proteinExistence type="predicted"/>
<dbReference type="EMBL" id="FNAN01000004">
    <property type="protein sequence ID" value="SDE20522.1"/>
    <property type="molecule type" value="Genomic_DNA"/>
</dbReference>
<feature type="transmembrane region" description="Helical" evidence="1">
    <location>
        <begin position="7"/>
        <end position="34"/>
    </location>
</feature>
<dbReference type="Proteomes" id="UP000198748">
    <property type="component" value="Unassembled WGS sequence"/>
</dbReference>
<keyword evidence="1" id="KW-0812">Transmembrane</keyword>
<sequence>MDFLKAFAYFIAVACGIIQGLAWTCLFLYAPYWAYVAFDVYEYPTLIIEAVLRIAGCVLFGLAFRKFTFDDVLEFLER</sequence>
<keyword evidence="1" id="KW-1133">Transmembrane helix</keyword>
<dbReference type="RefSeq" id="WP_090147835.1">
    <property type="nucleotide sequence ID" value="NZ_FNAN01000004.1"/>
</dbReference>
<keyword evidence="1" id="KW-0472">Membrane</keyword>
<dbReference type="AlphaFoldDB" id="A0A1G7B0P4"/>
<feature type="transmembrane region" description="Helical" evidence="1">
    <location>
        <begin position="46"/>
        <end position="64"/>
    </location>
</feature>
<dbReference type="STRING" id="659014.SAMN04487996_10435"/>
<protein>
    <submittedName>
        <fullName evidence="2">Uncharacterized protein</fullName>
    </submittedName>
</protein>
<evidence type="ECO:0000256" key="1">
    <source>
        <dbReference type="SAM" id="Phobius"/>
    </source>
</evidence>
<keyword evidence="3" id="KW-1185">Reference proteome</keyword>
<name>A0A1G7B0P4_9BACT</name>
<organism evidence="2 3">
    <name type="scientific">Dyadobacter soli</name>
    <dbReference type="NCBI Taxonomy" id="659014"/>
    <lineage>
        <taxon>Bacteria</taxon>
        <taxon>Pseudomonadati</taxon>
        <taxon>Bacteroidota</taxon>
        <taxon>Cytophagia</taxon>
        <taxon>Cytophagales</taxon>
        <taxon>Spirosomataceae</taxon>
        <taxon>Dyadobacter</taxon>
    </lineage>
</organism>
<reference evidence="3" key="1">
    <citation type="submission" date="2016-10" db="EMBL/GenBank/DDBJ databases">
        <authorList>
            <person name="Varghese N."/>
            <person name="Submissions S."/>
        </authorList>
    </citation>
    <scope>NUCLEOTIDE SEQUENCE [LARGE SCALE GENOMIC DNA]</scope>
    <source>
        <strain evidence="3">DSM 25329</strain>
    </source>
</reference>
<evidence type="ECO:0000313" key="3">
    <source>
        <dbReference type="Proteomes" id="UP000198748"/>
    </source>
</evidence>
<accession>A0A1G7B0P4</accession>
<gene>
    <name evidence="2" type="ORF">SAMN04487996_10435</name>
</gene>